<feature type="region of interest" description="Disordered" evidence="1">
    <location>
        <begin position="608"/>
        <end position="630"/>
    </location>
</feature>
<feature type="compositionally biased region" description="Polar residues" evidence="1">
    <location>
        <begin position="323"/>
        <end position="333"/>
    </location>
</feature>
<dbReference type="KEGG" id="hst:105191154"/>
<feature type="region of interest" description="Disordered" evidence="1">
    <location>
        <begin position="650"/>
        <end position="677"/>
    </location>
</feature>
<dbReference type="Proteomes" id="UP000008237">
    <property type="component" value="Unassembled WGS sequence"/>
</dbReference>
<feature type="compositionally biased region" description="Polar residues" evidence="1">
    <location>
        <begin position="1"/>
        <end position="23"/>
    </location>
</feature>
<feature type="compositionally biased region" description="Polar residues" evidence="1">
    <location>
        <begin position="652"/>
        <end position="665"/>
    </location>
</feature>
<dbReference type="EMBL" id="GL453666">
    <property type="protein sequence ID" value="EFN75786.1"/>
    <property type="molecule type" value="Genomic_DNA"/>
</dbReference>
<dbReference type="STRING" id="610380.E2C8F1"/>
<feature type="region of interest" description="Disordered" evidence="1">
    <location>
        <begin position="275"/>
        <end position="336"/>
    </location>
</feature>
<evidence type="ECO:0000313" key="3">
    <source>
        <dbReference type="Proteomes" id="UP000008237"/>
    </source>
</evidence>
<feature type="compositionally biased region" description="Basic and acidic residues" evidence="1">
    <location>
        <begin position="85"/>
        <end position="98"/>
    </location>
</feature>
<dbReference type="InParanoid" id="E2C8F1"/>
<evidence type="ECO:0000313" key="2">
    <source>
        <dbReference type="EMBL" id="EFN75786.1"/>
    </source>
</evidence>
<name>E2C8F1_HARSA</name>
<evidence type="ECO:0000256" key="1">
    <source>
        <dbReference type="SAM" id="MobiDB-lite"/>
    </source>
</evidence>
<proteinExistence type="predicted"/>
<dbReference type="AlphaFoldDB" id="E2C8F1"/>
<feature type="compositionally biased region" description="Low complexity" evidence="1">
    <location>
        <begin position="308"/>
        <end position="320"/>
    </location>
</feature>
<feature type="compositionally biased region" description="Polar residues" evidence="1">
    <location>
        <begin position="379"/>
        <end position="403"/>
    </location>
</feature>
<protein>
    <submittedName>
        <fullName evidence="2">Uncharacterized protein</fullName>
    </submittedName>
</protein>
<dbReference type="OrthoDB" id="6614499at2759"/>
<accession>E2C8F1</accession>
<organism evidence="3">
    <name type="scientific">Harpegnathos saltator</name>
    <name type="common">Jerdon's jumping ant</name>
    <dbReference type="NCBI Taxonomy" id="610380"/>
    <lineage>
        <taxon>Eukaryota</taxon>
        <taxon>Metazoa</taxon>
        <taxon>Ecdysozoa</taxon>
        <taxon>Arthropoda</taxon>
        <taxon>Hexapoda</taxon>
        <taxon>Insecta</taxon>
        <taxon>Pterygota</taxon>
        <taxon>Neoptera</taxon>
        <taxon>Endopterygota</taxon>
        <taxon>Hymenoptera</taxon>
        <taxon>Apocrita</taxon>
        <taxon>Aculeata</taxon>
        <taxon>Formicoidea</taxon>
        <taxon>Formicidae</taxon>
        <taxon>Ponerinae</taxon>
        <taxon>Ponerini</taxon>
        <taxon>Harpegnathos</taxon>
    </lineage>
</organism>
<feature type="compositionally biased region" description="Low complexity" evidence="1">
    <location>
        <begin position="179"/>
        <end position="189"/>
    </location>
</feature>
<feature type="compositionally biased region" description="Low complexity" evidence="1">
    <location>
        <begin position="235"/>
        <end position="251"/>
    </location>
</feature>
<feature type="region of interest" description="Disordered" evidence="1">
    <location>
        <begin position="154"/>
        <end position="251"/>
    </location>
</feature>
<gene>
    <name evidence="2" type="ORF">EAI_09790</name>
</gene>
<feature type="compositionally biased region" description="Basic residues" evidence="1">
    <location>
        <begin position="225"/>
        <end position="234"/>
    </location>
</feature>
<dbReference type="PhylomeDB" id="E2C8F1"/>
<feature type="compositionally biased region" description="Basic residues" evidence="1">
    <location>
        <begin position="29"/>
        <end position="41"/>
    </location>
</feature>
<feature type="region of interest" description="Disordered" evidence="1">
    <location>
        <begin position="1"/>
        <end position="107"/>
    </location>
</feature>
<dbReference type="OMA" id="HEQMFAK"/>
<reference evidence="2 3" key="1">
    <citation type="journal article" date="2010" name="Science">
        <title>Genomic comparison of the ants Camponotus floridanus and Harpegnathos saltator.</title>
        <authorList>
            <person name="Bonasio R."/>
            <person name="Zhang G."/>
            <person name="Ye C."/>
            <person name="Mutti N.S."/>
            <person name="Fang X."/>
            <person name="Qin N."/>
            <person name="Donahue G."/>
            <person name="Yang P."/>
            <person name="Li Q."/>
            <person name="Li C."/>
            <person name="Zhang P."/>
            <person name="Huang Z."/>
            <person name="Berger S.L."/>
            <person name="Reinberg D."/>
            <person name="Wang J."/>
            <person name="Liebig J."/>
        </authorList>
    </citation>
    <scope>NUCLEOTIDE SEQUENCE [LARGE SCALE GENOMIC DNA]</scope>
    <source>
        <strain evidence="2 3">R22 G/1</strain>
    </source>
</reference>
<feature type="region of interest" description="Disordered" evidence="1">
    <location>
        <begin position="692"/>
        <end position="714"/>
    </location>
</feature>
<feature type="compositionally biased region" description="Low complexity" evidence="1">
    <location>
        <begin position="285"/>
        <end position="301"/>
    </location>
</feature>
<feature type="compositionally biased region" description="Polar residues" evidence="1">
    <location>
        <begin position="612"/>
        <end position="630"/>
    </location>
</feature>
<feature type="compositionally biased region" description="Polar residues" evidence="1">
    <location>
        <begin position="208"/>
        <end position="217"/>
    </location>
</feature>
<feature type="region of interest" description="Disordered" evidence="1">
    <location>
        <begin position="379"/>
        <end position="462"/>
    </location>
</feature>
<feature type="compositionally biased region" description="Polar residues" evidence="1">
    <location>
        <begin position="420"/>
        <end position="429"/>
    </location>
</feature>
<keyword evidence="3" id="KW-1185">Reference proteome</keyword>
<sequence>MMEQSSITTRARAQKLNNLNESITESKRTHNKQSVRGKRYVNAKDDSEVSAKQSARKKSHSAKVTAGKSKKKNISSRELNMAKEAGSKDKITVDKDESTNPEDEIKEVSEDKYADNVPTIELVNNNLSQSTDSKDFNKTPKRMRYKTIVSKGLSGTVTPKSTPIKLSLTPHRSTKTPKKSPISLSSPKTHTASVSRLMKTPRKLSLTPEKNSCNYSNDLDDKKLWRGKKDKPLKKVSVPNKNSSVSSVVKNKRSISNAKLKEIVHRFSKSPKIVLRSPSKKSKSPKLNLSASKKNLSKKPLVNNVHDTSLSLDSTKSLRTTVKKTPSSESKNAPLNKRRLLNARLMKLLTASQMRDILAEPIVLLKKLSLESKQNMLTTFGSDQSNNSINAESSAQVSGTAAENRSAKSDMSAHLKNSRRSSTAKITNRSTDKLSPGTKHGSPSQKEKPSTPLMSSTPREEESLLPRVNILTSSASVFPVVDDKYPNRRWKCTDQSSIPAAPSPNMMNKSAAIEDVSKPSLLDVDISDASQTHILNAAKWNTTYDINEETQPEKGQSNKRDITYELKDPQTPGLRRMIRKRTMTDANLCANENVRKSCRVRFANVRPDENGAHNSIGKSTGPSCNSSKQNNVRVTNATHESRKVKILKFNQDARTSPRNAKSSPKINRVTPKGGLNNSPIVMNLTSFNKIQAHQKVTPKRPGSVEKKSGKKSSIKKVPNFRRIHEKMFAKSESVVDAKKRLDTKHLEFVTKTALSEVGLKRGAKLLPSDATNGTYNRFGFKLRKAEATHVILKKQTVFSRQKQQHETRTVLKSVRTNRRFELQMKARNITTI</sequence>